<keyword evidence="4" id="KW-0548">Nucleotidyltransferase</keyword>
<keyword evidence="4" id="KW-0808">Transferase</keyword>
<sequence>MEMREVHWLMDMVTHIDLGLVVFDRSGKVEVWNHFMENHSGYSSTEMRARSLFETYPILAEPWFQRELDTVLLLENEVFITWEQVPHLMAFSAYRPVTAKSHFMYQNIVLRAIHSAEGETNLVTMTLYDVTDIAVNKLALQSANKELAVLSRTDRLTGLFNRGYWQEQLEHTWSLHKRYNRLYSLVIFDIDHFKKVNDTYGHQAGDVIIKLVAAIAQECARDSDCVGRYGGEEFTIILPHTDSEGARIFSERLRKKIEAQVVTYEEHEIRFTVSLGIAQIDSGYDSETAWFEAADQALYQSKHGGRNLVSIAPTPAGT</sequence>
<dbReference type="SUPFAM" id="SSF55073">
    <property type="entry name" value="Nucleotide cyclase"/>
    <property type="match status" value="1"/>
</dbReference>
<dbReference type="EMBL" id="JBHSCX010000013">
    <property type="protein sequence ID" value="MFC4362869.1"/>
    <property type="molecule type" value="Genomic_DNA"/>
</dbReference>
<dbReference type="NCBIfam" id="TIGR00254">
    <property type="entry name" value="GGDEF"/>
    <property type="match status" value="1"/>
</dbReference>
<dbReference type="InterPro" id="IPR035965">
    <property type="entry name" value="PAS-like_dom_sf"/>
</dbReference>
<dbReference type="CDD" id="cd01949">
    <property type="entry name" value="GGDEF"/>
    <property type="match status" value="1"/>
</dbReference>
<dbReference type="InterPro" id="IPR000160">
    <property type="entry name" value="GGDEF_dom"/>
</dbReference>
<comment type="catalytic activity">
    <reaction evidence="2">
        <text>2 GTP = 3',3'-c-di-GMP + 2 diphosphate</text>
        <dbReference type="Rhea" id="RHEA:24898"/>
        <dbReference type="ChEBI" id="CHEBI:33019"/>
        <dbReference type="ChEBI" id="CHEBI:37565"/>
        <dbReference type="ChEBI" id="CHEBI:58805"/>
        <dbReference type="EC" id="2.7.7.65"/>
    </reaction>
</comment>
<dbReference type="PANTHER" id="PTHR45138">
    <property type="entry name" value="REGULATORY COMPONENTS OF SENSORY TRANSDUCTION SYSTEM"/>
    <property type="match status" value="1"/>
</dbReference>
<dbReference type="Gene3D" id="3.30.450.20">
    <property type="entry name" value="PAS domain"/>
    <property type="match status" value="1"/>
</dbReference>
<evidence type="ECO:0000313" key="4">
    <source>
        <dbReference type="EMBL" id="MFC4362869.1"/>
    </source>
</evidence>
<keyword evidence="5" id="KW-1185">Reference proteome</keyword>
<evidence type="ECO:0000313" key="5">
    <source>
        <dbReference type="Proteomes" id="UP001595840"/>
    </source>
</evidence>
<feature type="domain" description="GGDEF" evidence="3">
    <location>
        <begin position="181"/>
        <end position="314"/>
    </location>
</feature>
<protein>
    <recommendedName>
        <fullName evidence="1">diguanylate cyclase</fullName>
        <ecNumber evidence="1">2.7.7.65</ecNumber>
    </recommendedName>
</protein>
<dbReference type="SMART" id="SM00267">
    <property type="entry name" value="GGDEF"/>
    <property type="match status" value="1"/>
</dbReference>
<dbReference type="PANTHER" id="PTHR45138:SF9">
    <property type="entry name" value="DIGUANYLATE CYCLASE DGCM-RELATED"/>
    <property type="match status" value="1"/>
</dbReference>
<dbReference type="PROSITE" id="PS50887">
    <property type="entry name" value="GGDEF"/>
    <property type="match status" value="1"/>
</dbReference>
<gene>
    <name evidence="4" type="ORF">ACFOX3_11200</name>
</gene>
<dbReference type="Pfam" id="PF00990">
    <property type="entry name" value="GGDEF"/>
    <property type="match status" value="1"/>
</dbReference>
<dbReference type="CDD" id="cd00130">
    <property type="entry name" value="PAS"/>
    <property type="match status" value="1"/>
</dbReference>
<dbReference type="EC" id="2.7.7.65" evidence="1"/>
<evidence type="ECO:0000256" key="2">
    <source>
        <dbReference type="ARBA" id="ARBA00034247"/>
    </source>
</evidence>
<evidence type="ECO:0000256" key="1">
    <source>
        <dbReference type="ARBA" id="ARBA00012528"/>
    </source>
</evidence>
<dbReference type="InterPro" id="IPR029787">
    <property type="entry name" value="Nucleotide_cyclase"/>
</dbReference>
<dbReference type="Gene3D" id="3.30.70.270">
    <property type="match status" value="1"/>
</dbReference>
<dbReference type="SMART" id="SM00091">
    <property type="entry name" value="PAS"/>
    <property type="match status" value="1"/>
</dbReference>
<dbReference type="InterPro" id="IPR043128">
    <property type="entry name" value="Rev_trsase/Diguanyl_cyclase"/>
</dbReference>
<reference evidence="5" key="1">
    <citation type="journal article" date="2019" name="Int. J. Syst. Evol. Microbiol.">
        <title>The Global Catalogue of Microorganisms (GCM) 10K type strain sequencing project: providing services to taxonomists for standard genome sequencing and annotation.</title>
        <authorList>
            <consortium name="The Broad Institute Genomics Platform"/>
            <consortium name="The Broad Institute Genome Sequencing Center for Infectious Disease"/>
            <person name="Wu L."/>
            <person name="Ma J."/>
        </authorList>
    </citation>
    <scope>NUCLEOTIDE SEQUENCE [LARGE SCALE GENOMIC DNA]</scope>
    <source>
        <strain evidence="5">CECT 8570</strain>
    </source>
</reference>
<evidence type="ECO:0000259" key="3">
    <source>
        <dbReference type="PROSITE" id="PS50887"/>
    </source>
</evidence>
<accession>A0ABV8V4L7</accession>
<dbReference type="InterPro" id="IPR050469">
    <property type="entry name" value="Diguanylate_Cyclase"/>
</dbReference>
<dbReference type="RefSeq" id="WP_290264818.1">
    <property type="nucleotide sequence ID" value="NZ_JAUFQG010000006.1"/>
</dbReference>
<organism evidence="4 5">
    <name type="scientific">Simiduia curdlanivorans</name>
    <dbReference type="NCBI Taxonomy" id="1492769"/>
    <lineage>
        <taxon>Bacteria</taxon>
        <taxon>Pseudomonadati</taxon>
        <taxon>Pseudomonadota</taxon>
        <taxon>Gammaproteobacteria</taxon>
        <taxon>Cellvibrionales</taxon>
        <taxon>Cellvibrionaceae</taxon>
        <taxon>Simiduia</taxon>
    </lineage>
</organism>
<comment type="caution">
    <text evidence="4">The sequence shown here is derived from an EMBL/GenBank/DDBJ whole genome shotgun (WGS) entry which is preliminary data.</text>
</comment>
<dbReference type="InterPro" id="IPR000014">
    <property type="entry name" value="PAS"/>
</dbReference>
<dbReference type="GO" id="GO:0052621">
    <property type="term" value="F:diguanylate cyclase activity"/>
    <property type="evidence" value="ECO:0007669"/>
    <property type="project" value="UniProtKB-EC"/>
</dbReference>
<dbReference type="SUPFAM" id="SSF55785">
    <property type="entry name" value="PYP-like sensor domain (PAS domain)"/>
    <property type="match status" value="1"/>
</dbReference>
<name>A0ABV8V4L7_9GAMM</name>
<proteinExistence type="predicted"/>
<dbReference type="Proteomes" id="UP001595840">
    <property type="component" value="Unassembled WGS sequence"/>
</dbReference>